<evidence type="ECO:0000313" key="1">
    <source>
        <dbReference type="EMBL" id="RUO72634.1"/>
    </source>
</evidence>
<evidence type="ECO:0000313" key="2">
    <source>
        <dbReference type="Proteomes" id="UP000287022"/>
    </source>
</evidence>
<accession>A0A432Z418</accession>
<proteinExistence type="predicted"/>
<reference evidence="2" key="1">
    <citation type="journal article" date="2018" name="Front. Microbiol.">
        <title>Genome-Based Analysis Reveals the Taxonomy and Diversity of the Family Idiomarinaceae.</title>
        <authorList>
            <person name="Liu Y."/>
            <person name="Lai Q."/>
            <person name="Shao Z."/>
        </authorList>
    </citation>
    <scope>NUCLEOTIDE SEQUENCE [LARGE SCALE GENOMIC DNA]</scope>
    <source>
        <strain evidence="2">c121</strain>
    </source>
</reference>
<gene>
    <name evidence="1" type="ORF">CWI80_08805</name>
</gene>
<keyword evidence="2" id="KW-1185">Reference proteome</keyword>
<dbReference type="SUPFAM" id="SSF52540">
    <property type="entry name" value="P-loop containing nucleoside triphosphate hydrolases"/>
    <property type="match status" value="1"/>
</dbReference>
<organism evidence="1 2">
    <name type="scientific">Pseudidiomarina sediminum</name>
    <dbReference type="NCBI Taxonomy" id="431675"/>
    <lineage>
        <taxon>Bacteria</taxon>
        <taxon>Pseudomonadati</taxon>
        <taxon>Pseudomonadota</taxon>
        <taxon>Gammaproteobacteria</taxon>
        <taxon>Alteromonadales</taxon>
        <taxon>Idiomarinaceae</taxon>
        <taxon>Pseudidiomarina</taxon>
    </lineage>
</organism>
<sequence>MFLDLVYLVDKIFLEAHLKHKRCREISGLTKGQQQGFALSDEQVEAVFSVCQSSLDIIQGRAGAGKSTSMQAMRLAYQSQGFTVRGATVARQAAQQLEKDTGIESTTLASLLNELSKGNSQAKFKDTVILLDEAGQLAPRIYCN</sequence>
<dbReference type="InterPro" id="IPR027417">
    <property type="entry name" value="P-loop_NTPase"/>
</dbReference>
<protein>
    <recommendedName>
        <fullName evidence="3">AAA+ ATPase domain-containing protein</fullName>
    </recommendedName>
</protein>
<comment type="caution">
    <text evidence="1">The sequence shown here is derived from an EMBL/GenBank/DDBJ whole genome shotgun (WGS) entry which is preliminary data.</text>
</comment>
<dbReference type="Proteomes" id="UP000287022">
    <property type="component" value="Unassembled WGS sequence"/>
</dbReference>
<dbReference type="Gene3D" id="3.40.50.300">
    <property type="entry name" value="P-loop containing nucleotide triphosphate hydrolases"/>
    <property type="match status" value="1"/>
</dbReference>
<name>A0A432Z418_9GAMM</name>
<dbReference type="AlphaFoldDB" id="A0A432Z418"/>
<dbReference type="Pfam" id="PF13604">
    <property type="entry name" value="AAA_30"/>
    <property type="match status" value="1"/>
</dbReference>
<dbReference type="EMBL" id="PIQE01000002">
    <property type="protein sequence ID" value="RUO72634.1"/>
    <property type="molecule type" value="Genomic_DNA"/>
</dbReference>
<evidence type="ECO:0008006" key="3">
    <source>
        <dbReference type="Google" id="ProtNLM"/>
    </source>
</evidence>